<dbReference type="EMBL" id="JANBUJ010000148">
    <property type="protein sequence ID" value="KAJ2774008.1"/>
    <property type="molecule type" value="Genomic_DNA"/>
</dbReference>
<accession>A0ACC1K5X9</accession>
<gene>
    <name evidence="1" type="primary">NIP1_1</name>
    <name evidence="1" type="ORF">IWQ57_001018</name>
</gene>
<evidence type="ECO:0000313" key="1">
    <source>
        <dbReference type="EMBL" id="KAJ2774008.1"/>
    </source>
</evidence>
<reference evidence="1" key="1">
    <citation type="submission" date="2022-07" db="EMBL/GenBank/DDBJ databases">
        <title>Phylogenomic reconstructions and comparative analyses of Kickxellomycotina fungi.</title>
        <authorList>
            <person name="Reynolds N.K."/>
            <person name="Stajich J.E."/>
            <person name="Barry K."/>
            <person name="Grigoriev I.V."/>
            <person name="Crous P."/>
            <person name="Smith M.E."/>
        </authorList>
    </citation>
    <scope>NUCLEOTIDE SEQUENCE</scope>
    <source>
        <strain evidence="1">CBS 109366</strain>
    </source>
</reference>
<keyword evidence="1" id="KW-0396">Initiation factor</keyword>
<protein>
    <submittedName>
        <fullName evidence="1">Translation initiation factor 3 subunit c</fullName>
    </submittedName>
</protein>
<keyword evidence="1" id="KW-0648">Protein biosynthesis</keyword>
<dbReference type="Proteomes" id="UP001140234">
    <property type="component" value="Unassembled WGS sequence"/>
</dbReference>
<evidence type="ECO:0000313" key="2">
    <source>
        <dbReference type="Proteomes" id="UP001140234"/>
    </source>
</evidence>
<sequence>RLDDEFGRSLQQIDPHTPDYISRMRDSVPLYATIVRAQHYFERCALKDSLCRAVVRRLEHLYYRTDQVNRQVEEAACGKTADAASSPEETIQKLCSSLYQNADPALRVRAMLMHVFNHALHKRYHVARDLLLMSHIQETAHLVDVSTQILYNRALAQLGLAAFRLGMIQEAFDHTADLISSGHQRELLAQGVSQQRTQQMSPADEQLMRQRQLPFHININLELLECVFLTSSMLIEIPYVASANTNPEARRTPISRGFRRMLDFNERQVFVGPPENTREHVMASAKALAAGDWVASRDYISAIKIWSLLPDCDDVKEMLARKIQIEALRTYLFTYSTQFEAVGLDDLAAMFDLPRPKVHALLARMVYHGELQASLDEVSGVLAFSRANFEASSRLQQTALALSSKANTFADFNERIFELKINGGQVPGDRQQAGFEQGSRGQGDRDSRPSYQRSGRDGQRNPGYGRRDGAPGGRGGRGGGRGGRGGSRGADRA</sequence>
<name>A0ACC1K5X9_9FUNG</name>
<organism evidence="1 2">
    <name type="scientific">Coemansia nantahalensis</name>
    <dbReference type="NCBI Taxonomy" id="2789366"/>
    <lineage>
        <taxon>Eukaryota</taxon>
        <taxon>Fungi</taxon>
        <taxon>Fungi incertae sedis</taxon>
        <taxon>Zoopagomycota</taxon>
        <taxon>Kickxellomycotina</taxon>
        <taxon>Kickxellomycetes</taxon>
        <taxon>Kickxellales</taxon>
        <taxon>Kickxellaceae</taxon>
        <taxon>Coemansia</taxon>
    </lineage>
</organism>
<keyword evidence="2" id="KW-1185">Reference proteome</keyword>
<feature type="non-terminal residue" evidence="1">
    <location>
        <position position="1"/>
    </location>
</feature>
<comment type="caution">
    <text evidence="1">The sequence shown here is derived from an EMBL/GenBank/DDBJ whole genome shotgun (WGS) entry which is preliminary data.</text>
</comment>
<proteinExistence type="predicted"/>